<dbReference type="Proteomes" id="UP000784294">
    <property type="component" value="Unassembled WGS sequence"/>
</dbReference>
<evidence type="ECO:0000256" key="1">
    <source>
        <dbReference type="SAM" id="MobiDB-lite"/>
    </source>
</evidence>
<proteinExistence type="predicted"/>
<accession>A0A3S5FC98</accession>
<evidence type="ECO:0000313" key="3">
    <source>
        <dbReference type="Proteomes" id="UP000784294"/>
    </source>
</evidence>
<feature type="compositionally biased region" description="Low complexity" evidence="1">
    <location>
        <begin position="84"/>
        <end position="105"/>
    </location>
</feature>
<dbReference type="InterPro" id="IPR008999">
    <property type="entry name" value="Actin-crosslinking"/>
</dbReference>
<protein>
    <submittedName>
        <fullName evidence="2">Uncharacterized protein</fullName>
    </submittedName>
</protein>
<dbReference type="EMBL" id="CAAALY010011025">
    <property type="protein sequence ID" value="VEL11167.1"/>
    <property type="molecule type" value="Genomic_DNA"/>
</dbReference>
<dbReference type="SUPFAM" id="SSF50405">
    <property type="entry name" value="Actin-crosslinking proteins"/>
    <property type="match status" value="1"/>
</dbReference>
<gene>
    <name evidence="2" type="ORF">PXEA_LOCUS4607</name>
</gene>
<evidence type="ECO:0000313" key="2">
    <source>
        <dbReference type="EMBL" id="VEL11167.1"/>
    </source>
</evidence>
<name>A0A3S5FC98_9PLAT</name>
<dbReference type="Gene3D" id="2.80.10.50">
    <property type="match status" value="1"/>
</dbReference>
<feature type="region of interest" description="Disordered" evidence="1">
    <location>
        <begin position="82"/>
        <end position="105"/>
    </location>
</feature>
<dbReference type="AlphaFoldDB" id="A0A3S5FC98"/>
<organism evidence="2 3">
    <name type="scientific">Protopolystoma xenopodis</name>
    <dbReference type="NCBI Taxonomy" id="117903"/>
    <lineage>
        <taxon>Eukaryota</taxon>
        <taxon>Metazoa</taxon>
        <taxon>Spiralia</taxon>
        <taxon>Lophotrochozoa</taxon>
        <taxon>Platyhelminthes</taxon>
        <taxon>Monogenea</taxon>
        <taxon>Polyopisthocotylea</taxon>
        <taxon>Polystomatidea</taxon>
        <taxon>Polystomatidae</taxon>
        <taxon>Protopolystoma</taxon>
    </lineage>
</organism>
<keyword evidence="3" id="KW-1185">Reference proteome</keyword>
<dbReference type="CDD" id="cd23335">
    <property type="entry name" value="beta-trefoil_FSCN_rpt2"/>
    <property type="match status" value="1"/>
</dbReference>
<reference evidence="2" key="1">
    <citation type="submission" date="2018-11" db="EMBL/GenBank/DDBJ databases">
        <authorList>
            <consortium name="Pathogen Informatics"/>
        </authorList>
    </citation>
    <scope>NUCLEOTIDE SEQUENCE</scope>
</reference>
<dbReference type="OrthoDB" id="10259868at2759"/>
<comment type="caution">
    <text evidence="2">The sequence shown here is derived from an EMBL/GenBank/DDBJ whole genome shotgun (WGS) entry which is preliminary data.</text>
</comment>
<sequence length="202" mass="22442">MSIYIALDEALKFQFRSFFVLHHQHPSDTATRRNQIHLKHLFRDRYIRETPSGDELRADQPYPWTSGTLFWLEQPSMTPSAPFSAAGPVASSGRASAGSSGSTSKTATVARLGRVALRTQSGRYLRPADGSLVETIDDPVLMSMELKPGELFAFSIIIVHFRAYSAVTRTGSKHGLLEVSFSRHVVFKKICTLPVKVSFTNI</sequence>